<dbReference type="GO" id="GO:0005886">
    <property type="term" value="C:plasma membrane"/>
    <property type="evidence" value="ECO:0007669"/>
    <property type="project" value="EnsemblFungi"/>
</dbReference>
<evidence type="ECO:0000256" key="1">
    <source>
        <dbReference type="SAM" id="MobiDB-lite"/>
    </source>
</evidence>
<feature type="compositionally biased region" description="Polar residues" evidence="1">
    <location>
        <begin position="129"/>
        <end position="141"/>
    </location>
</feature>
<reference evidence="2 3" key="1">
    <citation type="submission" date="2015-10" db="EMBL/GenBank/DDBJ databases">
        <title>Draft genomes sequences of Candida glabrata isolates 1A, 1B, 2A, 2B, 3A and 3B.</title>
        <authorList>
            <person name="Haavelsrud O.E."/>
            <person name="Gaustad P."/>
        </authorList>
    </citation>
    <scope>NUCLEOTIDE SEQUENCE [LARGE SCALE GENOMIC DNA]</scope>
    <source>
        <strain evidence="2">910700640</strain>
    </source>
</reference>
<feature type="region of interest" description="Disordered" evidence="1">
    <location>
        <begin position="117"/>
        <end position="141"/>
    </location>
</feature>
<name>A0A0W0D9F2_CANGB</name>
<dbReference type="Proteomes" id="UP000054886">
    <property type="component" value="Unassembled WGS sequence"/>
</dbReference>
<dbReference type="Gene3D" id="2.120.10.80">
    <property type="entry name" value="Kelch-type beta propeller"/>
    <property type="match status" value="1"/>
</dbReference>
<dbReference type="GO" id="GO:0007124">
    <property type="term" value="P:pseudohyphal growth"/>
    <property type="evidence" value="ECO:0007669"/>
    <property type="project" value="EnsemblFungi"/>
</dbReference>
<dbReference type="VEuPathDB" id="FungiDB:GVI51_L00407"/>
<feature type="region of interest" description="Disordered" evidence="1">
    <location>
        <begin position="620"/>
        <end position="646"/>
    </location>
</feature>
<dbReference type="EMBL" id="LLZZ01000169">
    <property type="protein sequence ID" value="KTA96688.1"/>
    <property type="molecule type" value="Genomic_DNA"/>
</dbReference>
<evidence type="ECO:0000313" key="2">
    <source>
        <dbReference type="EMBL" id="KTA96688.1"/>
    </source>
</evidence>
<dbReference type="SUPFAM" id="SSF117281">
    <property type="entry name" value="Kelch motif"/>
    <property type="match status" value="1"/>
</dbReference>
<dbReference type="GO" id="GO:0010255">
    <property type="term" value="P:glucose mediated signaling pathway"/>
    <property type="evidence" value="ECO:0007669"/>
    <property type="project" value="EnsemblFungi"/>
</dbReference>
<dbReference type="GO" id="GO:0032794">
    <property type="term" value="F:GTPase activating protein binding"/>
    <property type="evidence" value="ECO:0007669"/>
    <property type="project" value="EnsemblFungi"/>
</dbReference>
<sequence length="847" mass="95110">MNELSLSDENFSDFGSPVPPNIIHTDRNLMDEKLTANVSNYVDVSDLKQFSNIPYLSNYNSILSLLLSNQKKSNFSKYNETLLKKYYLSRRNINYQTSIRNDNPIKSISNNSSVEHNINEEHSDDGSYIANSSDTGSDNNSKVQVPSLTHIDFDMNIILEKLEKPLDEEKLSSLIQSKEVIDLHTAASYIKYCQKLFTVNVRKEDILKQHNLWVPSVHDDFKKYLLSERRKENSFSYIQDRKSNPLFVDGESYMAGKYDIFSGSSLVPSLFSEYKPPSFLYHTAVELAGKCYILGGLIPIYGYEEDAPDLSQFKVDGIKNIPPPLLSQIINNPSMINNPHLYIYSLPSSRLIRPIISGQIPPPLIGMRGSKLTDRYLFFYGGFEIKTDSVCDENGVIYLKKRAFVNNMGYILDVVSFKFTKVEIIAPTISSAGYPELHPRFGHTQISVNMNATVSNTPFSSNVSQTSLYAEPQLKLDSKDNEEKSDKKNNFGLHTIYIFGGYRQTGDDRYEAIADMWKIEVTVVARGKGGFCKFGDAALAKSIKTIQNSENWPSGRAFCGYCVPNMRLVYKQSFETYLLDRLDSEYMVDFESINVRNKSRPIFPNVATNMESDVINSRKPMDASNKVNTSGSGLFPPEQVPGGGLPGRGKPNRTIALPTNAGARTIVIHGGSAGTDIYSDMWWFDLELEVWRKIDTYAKTENKMEGLVPLNLGIVGHSMNLIGHMLVCTGGMIESDVNKYYKNIPYQFNLDRVPAGSTIFNTFDLNTQSLAVRSIKSRKTEDDNTAYLTMEDTPEAMLVVSVGGEAIEYDGNIILIGGVVIPRKNMDLLYLRGAMLECIMPSMSLLA</sequence>
<organism evidence="2 3">
    <name type="scientific">Candida glabrata</name>
    <name type="common">Yeast</name>
    <name type="synonym">Torulopsis glabrata</name>
    <dbReference type="NCBI Taxonomy" id="5478"/>
    <lineage>
        <taxon>Eukaryota</taxon>
        <taxon>Fungi</taxon>
        <taxon>Dikarya</taxon>
        <taxon>Ascomycota</taxon>
        <taxon>Saccharomycotina</taxon>
        <taxon>Saccharomycetes</taxon>
        <taxon>Saccharomycetales</taxon>
        <taxon>Saccharomycetaceae</taxon>
        <taxon>Nakaseomyces</taxon>
    </lineage>
</organism>
<dbReference type="GO" id="GO:0001403">
    <property type="term" value="P:invasive growth in response to glucose limitation"/>
    <property type="evidence" value="ECO:0007669"/>
    <property type="project" value="EnsemblFungi"/>
</dbReference>
<gene>
    <name evidence="2" type="ORF">AO440_003811</name>
</gene>
<dbReference type="VEuPathDB" id="FungiDB:GW608_I00165"/>
<protein>
    <submittedName>
        <fullName evidence="2">Guanine nucleotide-binding protein subunit beta 1</fullName>
    </submittedName>
</protein>
<dbReference type="VEuPathDB" id="FungiDB:CAGL0L00627g"/>
<proteinExistence type="predicted"/>
<evidence type="ECO:0000313" key="3">
    <source>
        <dbReference type="Proteomes" id="UP000054886"/>
    </source>
</evidence>
<dbReference type="AlphaFoldDB" id="A0A0W0D9F2"/>
<dbReference type="InterPro" id="IPR015915">
    <property type="entry name" value="Kelch-typ_b-propeller"/>
</dbReference>
<dbReference type="GO" id="GO:0046580">
    <property type="term" value="P:negative regulation of Ras protein signal transduction"/>
    <property type="evidence" value="ECO:0007669"/>
    <property type="project" value="EnsemblFungi"/>
</dbReference>
<dbReference type="GO" id="GO:0004862">
    <property type="term" value="F:cAMP-dependent protein kinase inhibitor activity"/>
    <property type="evidence" value="ECO:0007669"/>
    <property type="project" value="EnsemblFungi"/>
</dbReference>
<dbReference type="VEuPathDB" id="FungiDB:GWK60_I00165"/>
<dbReference type="VEuPathDB" id="FungiDB:B1J91_L00627g"/>
<accession>A0A0W0D9F2</accession>
<dbReference type="PANTHER" id="PTHR23244:SF471">
    <property type="entry name" value="GUANINE NUCLEOTIDE-BINDING PROTEIN SUBUNIT BETA 1-RELATED"/>
    <property type="match status" value="1"/>
</dbReference>
<comment type="caution">
    <text evidence="2">The sequence shown here is derived from an EMBL/GenBank/DDBJ whole genome shotgun (WGS) entry which is preliminary data.</text>
</comment>
<dbReference type="PANTHER" id="PTHR23244">
    <property type="entry name" value="KELCH REPEAT DOMAIN"/>
    <property type="match status" value="1"/>
</dbReference>